<evidence type="ECO:0000259" key="5">
    <source>
        <dbReference type="Pfam" id="PF13649"/>
    </source>
</evidence>
<dbReference type="Gene3D" id="3.40.50.150">
    <property type="entry name" value="Vaccinia Virus protein VP39"/>
    <property type="match status" value="1"/>
</dbReference>
<proteinExistence type="predicted"/>
<dbReference type="CDD" id="cd02440">
    <property type="entry name" value="AdoMet_MTases"/>
    <property type="match status" value="1"/>
</dbReference>
<evidence type="ECO:0000256" key="4">
    <source>
        <dbReference type="SAM" id="MobiDB-lite"/>
    </source>
</evidence>
<evidence type="ECO:0000256" key="1">
    <source>
        <dbReference type="ARBA" id="ARBA00022603"/>
    </source>
</evidence>
<name>A0A212TBZ9_9MICO</name>
<keyword evidence="3" id="KW-0949">S-adenosyl-L-methionine</keyword>
<keyword evidence="7" id="KW-1185">Reference proteome</keyword>
<dbReference type="Proteomes" id="UP000198122">
    <property type="component" value="Unassembled WGS sequence"/>
</dbReference>
<feature type="domain" description="Methyltransferase" evidence="5">
    <location>
        <begin position="60"/>
        <end position="151"/>
    </location>
</feature>
<evidence type="ECO:0000313" key="6">
    <source>
        <dbReference type="EMBL" id="SNC63568.1"/>
    </source>
</evidence>
<feature type="region of interest" description="Disordered" evidence="4">
    <location>
        <begin position="1"/>
        <end position="27"/>
    </location>
</feature>
<sequence length="220" mass="23945">MTTPDSPDATPQHHGHQRAEHPPESAEHWDEMYAEGTRWSGHPNEALTAEAAGLAPGRALDVGCGEGADAVWLAQQGWEVTALDISQHAVEHTLAAADRAGVRVTGVASPLQEAELEAGRFDLVVAMYPVLQRTAEQVAERRLAELVAPGGTLLFVHHVIDPADTHEGGFDPTRFLTPDAVRDRLGPEWEVVTDELRTRHVTEGAGAHRSEDHVVRARRR</sequence>
<evidence type="ECO:0000256" key="2">
    <source>
        <dbReference type="ARBA" id="ARBA00022679"/>
    </source>
</evidence>
<reference evidence="6 7" key="1">
    <citation type="submission" date="2017-06" db="EMBL/GenBank/DDBJ databases">
        <authorList>
            <person name="Kim H.J."/>
            <person name="Triplett B.A."/>
        </authorList>
    </citation>
    <scope>NUCLEOTIDE SEQUENCE [LARGE SCALE GENOMIC DNA]</scope>
    <source>
        <strain evidence="6 7">DSM 22179</strain>
    </source>
</reference>
<organism evidence="6 7">
    <name type="scientific">Kytococcus aerolatus</name>
    <dbReference type="NCBI Taxonomy" id="592308"/>
    <lineage>
        <taxon>Bacteria</taxon>
        <taxon>Bacillati</taxon>
        <taxon>Actinomycetota</taxon>
        <taxon>Actinomycetes</taxon>
        <taxon>Micrococcales</taxon>
        <taxon>Kytococcaceae</taxon>
        <taxon>Kytococcus</taxon>
    </lineage>
</organism>
<dbReference type="RefSeq" id="WP_088817855.1">
    <property type="nucleotide sequence ID" value="NZ_FYEZ01000001.1"/>
</dbReference>
<keyword evidence="2 6" id="KW-0808">Transferase</keyword>
<feature type="compositionally biased region" description="Basic and acidic residues" evidence="4">
    <location>
        <begin position="17"/>
        <end position="27"/>
    </location>
</feature>
<dbReference type="OrthoDB" id="9786503at2"/>
<dbReference type="PANTHER" id="PTHR43464:SF19">
    <property type="entry name" value="UBIQUINONE BIOSYNTHESIS O-METHYLTRANSFERASE, MITOCHONDRIAL"/>
    <property type="match status" value="1"/>
</dbReference>
<evidence type="ECO:0000313" key="7">
    <source>
        <dbReference type="Proteomes" id="UP000198122"/>
    </source>
</evidence>
<gene>
    <name evidence="6" type="ORF">SAMN05445756_0932</name>
</gene>
<dbReference type="Pfam" id="PF13649">
    <property type="entry name" value="Methyltransf_25"/>
    <property type="match status" value="1"/>
</dbReference>
<dbReference type="InterPro" id="IPR029063">
    <property type="entry name" value="SAM-dependent_MTases_sf"/>
</dbReference>
<dbReference type="InterPro" id="IPR041698">
    <property type="entry name" value="Methyltransf_25"/>
</dbReference>
<dbReference type="PANTHER" id="PTHR43464">
    <property type="entry name" value="METHYLTRANSFERASE"/>
    <property type="match status" value="1"/>
</dbReference>
<protein>
    <submittedName>
        <fullName evidence="6">Methyltransferase domain-containing protein</fullName>
    </submittedName>
</protein>
<dbReference type="GO" id="GO:0008168">
    <property type="term" value="F:methyltransferase activity"/>
    <property type="evidence" value="ECO:0007669"/>
    <property type="project" value="UniProtKB-KW"/>
</dbReference>
<keyword evidence="1 6" id="KW-0489">Methyltransferase</keyword>
<dbReference type="AlphaFoldDB" id="A0A212TBZ9"/>
<evidence type="ECO:0000256" key="3">
    <source>
        <dbReference type="ARBA" id="ARBA00022691"/>
    </source>
</evidence>
<dbReference type="SUPFAM" id="SSF53335">
    <property type="entry name" value="S-adenosyl-L-methionine-dependent methyltransferases"/>
    <property type="match status" value="1"/>
</dbReference>
<dbReference type="GO" id="GO:0032259">
    <property type="term" value="P:methylation"/>
    <property type="evidence" value="ECO:0007669"/>
    <property type="project" value="UniProtKB-KW"/>
</dbReference>
<accession>A0A212TBZ9</accession>
<dbReference type="EMBL" id="FYEZ01000001">
    <property type="protein sequence ID" value="SNC63568.1"/>
    <property type="molecule type" value="Genomic_DNA"/>
</dbReference>